<reference evidence="1" key="1">
    <citation type="submission" date="2022-06" db="EMBL/GenBank/DDBJ databases">
        <title>Uncovering the hologenomic basis of an extraordinary plant invasion.</title>
        <authorList>
            <person name="Bieker V.C."/>
            <person name="Martin M.D."/>
            <person name="Gilbert T."/>
            <person name="Hodgins K."/>
            <person name="Battlay P."/>
            <person name="Petersen B."/>
            <person name="Wilson J."/>
        </authorList>
    </citation>
    <scope>NUCLEOTIDE SEQUENCE</scope>
    <source>
        <strain evidence="1">AA19_3_7</strain>
        <tissue evidence="1">Leaf</tissue>
    </source>
</reference>
<gene>
    <name evidence="1" type="ORF">M8C21_002899</name>
</gene>
<dbReference type="AlphaFoldDB" id="A0AAD5C9K0"/>
<comment type="caution">
    <text evidence="1">The sequence shown here is derived from an EMBL/GenBank/DDBJ whole genome shotgun (WGS) entry which is preliminary data.</text>
</comment>
<keyword evidence="2" id="KW-1185">Reference proteome</keyword>
<dbReference type="Proteomes" id="UP001206925">
    <property type="component" value="Unassembled WGS sequence"/>
</dbReference>
<evidence type="ECO:0000313" key="1">
    <source>
        <dbReference type="EMBL" id="KAI7737836.1"/>
    </source>
</evidence>
<feature type="non-terminal residue" evidence="1">
    <location>
        <position position="1"/>
    </location>
</feature>
<accession>A0AAD5C9K0</accession>
<protein>
    <submittedName>
        <fullName evidence="1">Uncharacterized protein</fullName>
    </submittedName>
</protein>
<sequence>MDYSMFCVTLPGVINDLFAKAVLWAFGAGVDGCGVADVPSSCCFSSIWFATLSKRVASMLPVTSIIVVETRYLRRCFHHGCNTNELVFHILTDGKL</sequence>
<proteinExistence type="predicted"/>
<evidence type="ECO:0000313" key="2">
    <source>
        <dbReference type="Proteomes" id="UP001206925"/>
    </source>
</evidence>
<dbReference type="EMBL" id="JAMZMK010008942">
    <property type="protein sequence ID" value="KAI7737836.1"/>
    <property type="molecule type" value="Genomic_DNA"/>
</dbReference>
<name>A0AAD5C9K0_AMBAR</name>
<organism evidence="1 2">
    <name type="scientific">Ambrosia artemisiifolia</name>
    <name type="common">Common ragweed</name>
    <dbReference type="NCBI Taxonomy" id="4212"/>
    <lineage>
        <taxon>Eukaryota</taxon>
        <taxon>Viridiplantae</taxon>
        <taxon>Streptophyta</taxon>
        <taxon>Embryophyta</taxon>
        <taxon>Tracheophyta</taxon>
        <taxon>Spermatophyta</taxon>
        <taxon>Magnoliopsida</taxon>
        <taxon>eudicotyledons</taxon>
        <taxon>Gunneridae</taxon>
        <taxon>Pentapetalae</taxon>
        <taxon>asterids</taxon>
        <taxon>campanulids</taxon>
        <taxon>Asterales</taxon>
        <taxon>Asteraceae</taxon>
        <taxon>Asteroideae</taxon>
        <taxon>Heliantheae alliance</taxon>
        <taxon>Heliantheae</taxon>
        <taxon>Ambrosia</taxon>
    </lineage>
</organism>